<dbReference type="SUPFAM" id="SSF57716">
    <property type="entry name" value="Glucocorticoid receptor-like (DNA-binding domain)"/>
    <property type="match status" value="1"/>
</dbReference>
<dbReference type="EMBL" id="CAQJ01000028">
    <property type="protein sequence ID" value="CCQ90139.1"/>
    <property type="molecule type" value="Genomic_DNA"/>
</dbReference>
<dbReference type="GO" id="GO:0008270">
    <property type="term" value="F:zinc ion binding"/>
    <property type="evidence" value="ECO:0007669"/>
    <property type="project" value="UniProtKB-KW"/>
</dbReference>
<organism evidence="6 7">
    <name type="scientific">Nitrospina gracilis (strain 3/211)</name>
    <dbReference type="NCBI Taxonomy" id="1266370"/>
    <lineage>
        <taxon>Bacteria</taxon>
        <taxon>Pseudomonadati</taxon>
        <taxon>Nitrospinota/Tectimicrobiota group</taxon>
        <taxon>Nitrospinota</taxon>
        <taxon>Nitrospinia</taxon>
        <taxon>Nitrospinales</taxon>
        <taxon>Nitrospinaceae</taxon>
        <taxon>Nitrospina</taxon>
    </lineage>
</organism>
<evidence type="ECO:0000256" key="2">
    <source>
        <dbReference type="ARBA" id="ARBA00022771"/>
    </source>
</evidence>
<protein>
    <submittedName>
        <fullName evidence="6">Transcriptional regulator, TraR/DksA family</fullName>
    </submittedName>
</protein>
<dbReference type="STRING" id="1266370.NITGR_250052"/>
<dbReference type="RefSeq" id="WP_005007368.1">
    <property type="nucleotide sequence ID" value="NZ_HG422173.1"/>
</dbReference>
<dbReference type="Pfam" id="PF01258">
    <property type="entry name" value="zf-dskA_traR"/>
    <property type="match status" value="1"/>
</dbReference>
<keyword evidence="3" id="KW-0862">Zinc</keyword>
<dbReference type="PANTHER" id="PTHR33823:SF4">
    <property type="entry name" value="GENERAL STRESS PROTEIN 16O"/>
    <property type="match status" value="1"/>
</dbReference>
<dbReference type="HOGENOM" id="CLU_043144_3_3_0"/>
<evidence type="ECO:0000313" key="6">
    <source>
        <dbReference type="EMBL" id="CCQ90139.1"/>
    </source>
</evidence>
<sequence length="112" mass="12829">MKPEDLERLRHQLLTLQEELTALDAASKASTKPVELDQARMGRLSRMDAMQDQQMAQEAARRNQQMLVRIEGALRRMDTGRFGDCFVCGEAIDLRRLEFDPTSTRCIDCAEK</sequence>
<dbReference type="PANTHER" id="PTHR33823">
    <property type="entry name" value="RNA POLYMERASE-BINDING TRANSCRIPTION FACTOR DKSA-RELATED"/>
    <property type="match status" value="1"/>
</dbReference>
<dbReference type="PROSITE" id="PS51128">
    <property type="entry name" value="ZF_DKSA_2"/>
    <property type="match status" value="1"/>
</dbReference>
<dbReference type="InterPro" id="IPR000962">
    <property type="entry name" value="Znf_DskA_TraR"/>
</dbReference>
<dbReference type="Gene3D" id="1.20.120.910">
    <property type="entry name" value="DksA, coiled-coil domain"/>
    <property type="match status" value="1"/>
</dbReference>
<name>M1YXD0_NITG3</name>
<keyword evidence="7" id="KW-1185">Reference proteome</keyword>
<feature type="zinc finger region" description="dksA C4-type" evidence="4">
    <location>
        <begin position="85"/>
        <end position="109"/>
    </location>
</feature>
<evidence type="ECO:0000313" key="7">
    <source>
        <dbReference type="Proteomes" id="UP000011704"/>
    </source>
</evidence>
<accession>M1YXD0</accession>
<evidence type="ECO:0000256" key="1">
    <source>
        <dbReference type="ARBA" id="ARBA00022723"/>
    </source>
</evidence>
<comment type="caution">
    <text evidence="6">The sequence shown here is derived from an EMBL/GenBank/DDBJ whole genome shotgun (WGS) entry which is preliminary data.</text>
</comment>
<dbReference type="AlphaFoldDB" id="M1YXD0"/>
<evidence type="ECO:0000256" key="4">
    <source>
        <dbReference type="PROSITE-ProRule" id="PRU00510"/>
    </source>
</evidence>
<reference evidence="6 7" key="1">
    <citation type="journal article" date="2013" name="Front. Microbiol.">
        <title>The genome of Nitrospina gracilis illuminates the metabolism and evolution of the major marine nitrite oxidizer.</title>
        <authorList>
            <person name="Luecker S."/>
            <person name="Nowka B."/>
            <person name="Rattei T."/>
            <person name="Spieck E."/>
            <person name="and Daims H."/>
        </authorList>
    </citation>
    <scope>NUCLEOTIDE SEQUENCE [LARGE SCALE GENOMIC DNA]</scope>
    <source>
        <strain evidence="6 7">3/211</strain>
    </source>
</reference>
<gene>
    <name evidence="6" type="ORF">NITGR_250052</name>
</gene>
<proteinExistence type="predicted"/>
<dbReference type="Proteomes" id="UP000011704">
    <property type="component" value="Unassembled WGS sequence"/>
</dbReference>
<keyword evidence="1" id="KW-0479">Metal-binding</keyword>
<feature type="domain" description="Zinc finger DksA/TraR C4-type" evidence="5">
    <location>
        <begin position="80"/>
        <end position="112"/>
    </location>
</feature>
<evidence type="ECO:0000256" key="3">
    <source>
        <dbReference type="ARBA" id="ARBA00022833"/>
    </source>
</evidence>
<dbReference type="OrthoDB" id="6064855at2"/>
<keyword evidence="2" id="KW-0863">Zinc-finger</keyword>
<dbReference type="InParanoid" id="M1YXD0"/>
<evidence type="ECO:0000259" key="5">
    <source>
        <dbReference type="Pfam" id="PF01258"/>
    </source>
</evidence>